<protein>
    <submittedName>
        <fullName evidence="2">Uncharacterized protein</fullName>
    </submittedName>
</protein>
<proteinExistence type="predicted"/>
<reference evidence="2" key="1">
    <citation type="submission" date="2020-03" db="EMBL/GenBank/DDBJ databases">
        <title>Castanea mollissima Vanexum genome sequencing.</title>
        <authorList>
            <person name="Staton M."/>
        </authorList>
    </citation>
    <scope>NUCLEOTIDE SEQUENCE</scope>
    <source>
        <tissue evidence="2">Leaf</tissue>
    </source>
</reference>
<feature type="region of interest" description="Disordered" evidence="1">
    <location>
        <begin position="77"/>
        <end position="100"/>
    </location>
</feature>
<evidence type="ECO:0000313" key="3">
    <source>
        <dbReference type="Proteomes" id="UP000737018"/>
    </source>
</evidence>
<keyword evidence="3" id="KW-1185">Reference proteome</keyword>
<organism evidence="2 3">
    <name type="scientific">Castanea mollissima</name>
    <name type="common">Chinese chestnut</name>
    <dbReference type="NCBI Taxonomy" id="60419"/>
    <lineage>
        <taxon>Eukaryota</taxon>
        <taxon>Viridiplantae</taxon>
        <taxon>Streptophyta</taxon>
        <taxon>Embryophyta</taxon>
        <taxon>Tracheophyta</taxon>
        <taxon>Spermatophyta</taxon>
        <taxon>Magnoliopsida</taxon>
        <taxon>eudicotyledons</taxon>
        <taxon>Gunneridae</taxon>
        <taxon>Pentapetalae</taxon>
        <taxon>rosids</taxon>
        <taxon>fabids</taxon>
        <taxon>Fagales</taxon>
        <taxon>Fagaceae</taxon>
        <taxon>Castanea</taxon>
    </lineage>
</organism>
<evidence type="ECO:0000313" key="2">
    <source>
        <dbReference type="EMBL" id="KAF3959717.1"/>
    </source>
</evidence>
<comment type="caution">
    <text evidence="2">The sequence shown here is derived from an EMBL/GenBank/DDBJ whole genome shotgun (WGS) entry which is preliminary data.</text>
</comment>
<dbReference type="Proteomes" id="UP000737018">
    <property type="component" value="Unassembled WGS sequence"/>
</dbReference>
<dbReference type="OrthoDB" id="997988at2759"/>
<accession>A0A8J4RA13</accession>
<gene>
    <name evidence="2" type="ORF">CMV_015496</name>
</gene>
<sequence>MPVIIFLMETKLAKDKGTGILKKGGFWNSSKVPQEALSGGLLLGWMRNQSFNIQYSSKHPIHANLLDKKGIEMLSKQSRISSNQTLNNSNRGALTRDGKT</sequence>
<dbReference type="AlphaFoldDB" id="A0A8J4RA13"/>
<dbReference type="EMBL" id="JRKL02002267">
    <property type="protein sequence ID" value="KAF3959717.1"/>
    <property type="molecule type" value="Genomic_DNA"/>
</dbReference>
<name>A0A8J4RA13_9ROSI</name>
<evidence type="ECO:0000256" key="1">
    <source>
        <dbReference type="SAM" id="MobiDB-lite"/>
    </source>
</evidence>
<feature type="compositionally biased region" description="Polar residues" evidence="1">
    <location>
        <begin position="77"/>
        <end position="92"/>
    </location>
</feature>